<evidence type="ECO:0000313" key="2">
    <source>
        <dbReference type="EMBL" id="MBB6070217.1"/>
    </source>
</evidence>
<sequence length="229" mass="24393">MKILTRLALPLAVFALAAPAAAQGGDTGTFRVYVDGREVGTEEFTITQLGSGTGQEISATGRVRVRSPEGTLELDTRLGSRGIGSDPVDYQVIVGGSSTSKIVGTVNGGRFSAKIVTPAGEQLREYLASSGAVVLDEGVAHHYHFLAQRTHNGRVPVIVPRENRQVMATVSSRGEESITVNGTSVTLFHLVVQPAGGAEHHVWVDALNRVLRVEVPSRSYRAERTAVPR</sequence>
<dbReference type="Proteomes" id="UP000582837">
    <property type="component" value="Unassembled WGS sequence"/>
</dbReference>
<reference evidence="2 3" key="1">
    <citation type="submission" date="2020-08" db="EMBL/GenBank/DDBJ databases">
        <title>Genomic Encyclopedia of Type Strains, Phase IV (KMG-IV): sequencing the most valuable type-strain genomes for metagenomic binning, comparative biology and taxonomic classification.</title>
        <authorList>
            <person name="Goeker M."/>
        </authorList>
    </citation>
    <scope>NUCLEOTIDE SEQUENCE [LARGE SCALE GENOMIC DNA]</scope>
    <source>
        <strain evidence="2 3">DSM 29007</strain>
    </source>
</reference>
<dbReference type="AlphaFoldDB" id="A0A841GNK1"/>
<accession>A0A841GNK1</accession>
<proteinExistence type="predicted"/>
<feature type="chain" id="PRO_5032684669" description="DUF3108 domain-containing protein" evidence="1">
    <location>
        <begin position="23"/>
        <end position="229"/>
    </location>
</feature>
<evidence type="ECO:0000256" key="1">
    <source>
        <dbReference type="SAM" id="SignalP"/>
    </source>
</evidence>
<dbReference type="EMBL" id="JACHIA010000004">
    <property type="protein sequence ID" value="MBB6070217.1"/>
    <property type="molecule type" value="Genomic_DNA"/>
</dbReference>
<protein>
    <recommendedName>
        <fullName evidence="4">DUF3108 domain-containing protein</fullName>
    </recommendedName>
</protein>
<keyword evidence="1" id="KW-0732">Signal</keyword>
<evidence type="ECO:0000313" key="3">
    <source>
        <dbReference type="Proteomes" id="UP000582837"/>
    </source>
</evidence>
<keyword evidence="3" id="KW-1185">Reference proteome</keyword>
<gene>
    <name evidence="2" type="ORF">HNQ61_001836</name>
</gene>
<evidence type="ECO:0008006" key="4">
    <source>
        <dbReference type="Google" id="ProtNLM"/>
    </source>
</evidence>
<dbReference type="RefSeq" id="WP_170035617.1">
    <property type="nucleotide sequence ID" value="NZ_JABDTL010000001.1"/>
</dbReference>
<feature type="signal peptide" evidence="1">
    <location>
        <begin position="1"/>
        <end position="22"/>
    </location>
</feature>
<organism evidence="2 3">
    <name type="scientific">Longimicrobium terrae</name>
    <dbReference type="NCBI Taxonomy" id="1639882"/>
    <lineage>
        <taxon>Bacteria</taxon>
        <taxon>Pseudomonadati</taxon>
        <taxon>Gemmatimonadota</taxon>
        <taxon>Longimicrobiia</taxon>
        <taxon>Longimicrobiales</taxon>
        <taxon>Longimicrobiaceae</taxon>
        <taxon>Longimicrobium</taxon>
    </lineage>
</organism>
<name>A0A841GNK1_9BACT</name>
<comment type="caution">
    <text evidence="2">The sequence shown here is derived from an EMBL/GenBank/DDBJ whole genome shotgun (WGS) entry which is preliminary data.</text>
</comment>